<proteinExistence type="predicted"/>
<feature type="signal peptide" evidence="1">
    <location>
        <begin position="1"/>
        <end position="19"/>
    </location>
</feature>
<name>A0A2P2M0L9_RHIMU</name>
<protein>
    <submittedName>
        <fullName evidence="2">Uncharacterized protein</fullName>
    </submittedName>
</protein>
<evidence type="ECO:0000313" key="2">
    <source>
        <dbReference type="EMBL" id="MBX23740.1"/>
    </source>
</evidence>
<sequence length="38" mass="4368">MVALIISSIFIFWLKRMHAKLEGGPCLSNMTVLCHLFF</sequence>
<dbReference type="EMBL" id="GGEC01043256">
    <property type="protein sequence ID" value="MBX23740.1"/>
    <property type="molecule type" value="Transcribed_RNA"/>
</dbReference>
<dbReference type="AlphaFoldDB" id="A0A2P2M0L9"/>
<keyword evidence="1" id="KW-0732">Signal</keyword>
<evidence type="ECO:0000256" key="1">
    <source>
        <dbReference type="SAM" id="SignalP"/>
    </source>
</evidence>
<organism evidence="2">
    <name type="scientific">Rhizophora mucronata</name>
    <name type="common">Asiatic mangrove</name>
    <dbReference type="NCBI Taxonomy" id="61149"/>
    <lineage>
        <taxon>Eukaryota</taxon>
        <taxon>Viridiplantae</taxon>
        <taxon>Streptophyta</taxon>
        <taxon>Embryophyta</taxon>
        <taxon>Tracheophyta</taxon>
        <taxon>Spermatophyta</taxon>
        <taxon>Magnoliopsida</taxon>
        <taxon>eudicotyledons</taxon>
        <taxon>Gunneridae</taxon>
        <taxon>Pentapetalae</taxon>
        <taxon>rosids</taxon>
        <taxon>fabids</taxon>
        <taxon>Malpighiales</taxon>
        <taxon>Rhizophoraceae</taxon>
        <taxon>Rhizophora</taxon>
    </lineage>
</organism>
<reference evidence="2" key="1">
    <citation type="submission" date="2018-02" db="EMBL/GenBank/DDBJ databases">
        <title>Rhizophora mucronata_Transcriptome.</title>
        <authorList>
            <person name="Meera S.P."/>
            <person name="Sreeshan A."/>
            <person name="Augustine A."/>
        </authorList>
    </citation>
    <scope>NUCLEOTIDE SEQUENCE</scope>
    <source>
        <tissue evidence="2">Leaf</tissue>
    </source>
</reference>
<accession>A0A2P2M0L9</accession>
<feature type="chain" id="PRO_5015144360" evidence="1">
    <location>
        <begin position="20"/>
        <end position="38"/>
    </location>
</feature>